<dbReference type="AlphaFoldDB" id="W5YM44"/>
<feature type="region of interest" description="Disordered" evidence="1">
    <location>
        <begin position="491"/>
        <end position="519"/>
    </location>
</feature>
<name>W5YM44_9GAMM</name>
<dbReference type="Proteomes" id="UP000061489">
    <property type="component" value="Chromosome"/>
</dbReference>
<sequence>MYSEGGYASRLRAQTAQAQGYEKLRDKFGDVDGNLQVLPMAAKLQPFRSVDLDNLFADEEEDPNFNLKSDEVKALIKDMPRDYQEKFFREDPVNMAMAQRIATNLNQERELMTEYASAGIGTLLQAEMAAMLLDPVFLGSTVVTLGAGSAINASVKTLQLSRNAYKTAKAMEYLGLPMAEAAGYNALVAKTQDSYNGHDALIDTAIAGALIGPLGGMGLRSATKSLDLTTMAKGDLADALLEDVAVASQKAVEVEVAASVKPVIRELSYEDMVGDVKAGLTARAGNKNDRATSKALVAEERMLLDQIDQLQAQKDALMANQKGRTTGKVEEVASFNSRIETLTASLDRVKTKLGRDVEASKAESELSRVEDWVRREASVNELQDGKVALQLKLEKVAGEAQRSKGKAKKNAKEIGELQGQVAKLDAEIARLTKMDMPSSLKDVEAEMQNRLAKQSEVVTESPDIASEAVEELSPLQQSAVDVLEDTSLTVSKSRGCCATTTGAKPRSHPPRFSVTGATS</sequence>
<feature type="compositionally biased region" description="Polar residues" evidence="1">
    <location>
        <begin position="491"/>
        <end position="502"/>
    </location>
</feature>
<dbReference type="EMBL" id="CP007151">
    <property type="protein sequence ID" value="AHI30282.1"/>
    <property type="molecule type" value="Genomic_DNA"/>
</dbReference>
<dbReference type="STRING" id="1420916.AU14_17560"/>
<evidence type="ECO:0000256" key="1">
    <source>
        <dbReference type="SAM" id="MobiDB-lite"/>
    </source>
</evidence>
<accession>W5YM44</accession>
<evidence type="ECO:0000313" key="2">
    <source>
        <dbReference type="EMBL" id="AHI30282.1"/>
    </source>
</evidence>
<protein>
    <submittedName>
        <fullName evidence="2">Uncharacterized protein</fullName>
    </submittedName>
</protein>
<reference evidence="2 3" key="1">
    <citation type="journal article" date="2014" name="Genome Announc.">
        <title>Draft Genome Sequences of Marinobacter similis A3d10T and Marinobacter salarius R9SW1T.</title>
        <authorList>
            <person name="Ivanova E.P."/>
            <person name="Ng H.J."/>
            <person name="Webb H.K."/>
            <person name="Feng G."/>
            <person name="Oshima K."/>
            <person name="Hattori M."/>
            <person name="Ohkuma M."/>
            <person name="Sergeev A.F."/>
            <person name="Mikhailov V.V."/>
            <person name="Crawford R.J."/>
            <person name="Sawabe T."/>
        </authorList>
    </citation>
    <scope>NUCLEOTIDE SEQUENCE [LARGE SCALE GENOMIC DNA]</scope>
    <source>
        <strain evidence="2 3">A3d10</strain>
    </source>
</reference>
<organism evidence="2 3">
    <name type="scientific">Marinobacter similis</name>
    <dbReference type="NCBI Taxonomy" id="1420916"/>
    <lineage>
        <taxon>Bacteria</taxon>
        <taxon>Pseudomonadati</taxon>
        <taxon>Pseudomonadota</taxon>
        <taxon>Gammaproteobacteria</taxon>
        <taxon>Pseudomonadales</taxon>
        <taxon>Marinobacteraceae</taxon>
        <taxon>Marinobacter</taxon>
    </lineage>
</organism>
<proteinExistence type="predicted"/>
<evidence type="ECO:0000313" key="3">
    <source>
        <dbReference type="Proteomes" id="UP000061489"/>
    </source>
</evidence>
<dbReference type="KEGG" id="msx:AU14_17560"/>
<gene>
    <name evidence="2" type="ORF">AU14_17560</name>
</gene>
<keyword evidence="3" id="KW-1185">Reference proteome</keyword>
<dbReference type="HOGENOM" id="CLU_524583_0_0_6"/>